<gene>
    <name evidence="1" type="ORF">HDA41_008040</name>
</gene>
<accession>A0A7W9HDN5</accession>
<dbReference type="EMBL" id="JACHNE010000001">
    <property type="protein sequence ID" value="MBB5800076.1"/>
    <property type="molecule type" value="Genomic_DNA"/>
</dbReference>
<proteinExistence type="predicted"/>
<evidence type="ECO:0000313" key="1">
    <source>
        <dbReference type="EMBL" id="MBB5800076.1"/>
    </source>
</evidence>
<sequence length="61" mass="6203">MTKSSRFHLWPSVFAVLLVLTLGGTALGSDHRANTPLTASGTAAATVGTAAVTPDAARPRL</sequence>
<dbReference type="Proteomes" id="UP000590647">
    <property type="component" value="Unassembled WGS sequence"/>
</dbReference>
<evidence type="ECO:0000313" key="2">
    <source>
        <dbReference type="Proteomes" id="UP000590647"/>
    </source>
</evidence>
<organism evidence="1 2">
    <name type="scientific">Streptomyces caelestis</name>
    <dbReference type="NCBI Taxonomy" id="36816"/>
    <lineage>
        <taxon>Bacteria</taxon>
        <taxon>Bacillati</taxon>
        <taxon>Actinomycetota</taxon>
        <taxon>Actinomycetes</taxon>
        <taxon>Kitasatosporales</taxon>
        <taxon>Streptomycetaceae</taxon>
        <taxon>Streptomyces</taxon>
    </lineage>
</organism>
<dbReference type="AlphaFoldDB" id="A0A7W9HDN5"/>
<name>A0A7W9HDN5_9ACTN</name>
<keyword evidence="2" id="KW-1185">Reference proteome</keyword>
<comment type="caution">
    <text evidence="1">The sequence shown here is derived from an EMBL/GenBank/DDBJ whole genome shotgun (WGS) entry which is preliminary data.</text>
</comment>
<protein>
    <submittedName>
        <fullName evidence="1">Uncharacterized protein</fullName>
    </submittedName>
</protein>
<reference evidence="1 2" key="1">
    <citation type="submission" date="2020-08" db="EMBL/GenBank/DDBJ databases">
        <title>Sequencing the genomes of 1000 actinobacteria strains.</title>
        <authorList>
            <person name="Klenk H.-P."/>
        </authorList>
    </citation>
    <scope>NUCLEOTIDE SEQUENCE [LARGE SCALE GENOMIC DNA]</scope>
    <source>
        <strain evidence="1 2">DSM 40084</strain>
    </source>
</reference>